<dbReference type="SUPFAM" id="SSF53474">
    <property type="entry name" value="alpha/beta-Hydrolases"/>
    <property type="match status" value="1"/>
</dbReference>
<accession>A0ABV0FI87</accession>
<proteinExistence type="predicted"/>
<evidence type="ECO:0000313" key="1">
    <source>
        <dbReference type="EMBL" id="MEO2219656.1"/>
    </source>
</evidence>
<dbReference type="InterPro" id="IPR029058">
    <property type="entry name" value="AB_hydrolase_fold"/>
</dbReference>
<dbReference type="RefSeq" id="WP_347372121.1">
    <property type="nucleotide sequence ID" value="NZ_JBDOJC010000001.1"/>
</dbReference>
<dbReference type="GO" id="GO:0016787">
    <property type="term" value="F:hydrolase activity"/>
    <property type="evidence" value="ECO:0007669"/>
    <property type="project" value="UniProtKB-KW"/>
</dbReference>
<evidence type="ECO:0000313" key="2">
    <source>
        <dbReference type="Proteomes" id="UP001455709"/>
    </source>
</evidence>
<keyword evidence="2" id="KW-1185">Reference proteome</keyword>
<dbReference type="Gene3D" id="3.40.50.1820">
    <property type="entry name" value="alpha/beta hydrolase"/>
    <property type="match status" value="1"/>
</dbReference>
<dbReference type="InterPro" id="IPR050266">
    <property type="entry name" value="AB_hydrolase_sf"/>
</dbReference>
<dbReference type="Proteomes" id="UP001455709">
    <property type="component" value="Unassembled WGS sequence"/>
</dbReference>
<organism evidence="1 2">
    <name type="scientific">Chromobacterium vaccinii</name>
    <dbReference type="NCBI Taxonomy" id="1108595"/>
    <lineage>
        <taxon>Bacteria</taxon>
        <taxon>Pseudomonadati</taxon>
        <taxon>Pseudomonadota</taxon>
        <taxon>Betaproteobacteria</taxon>
        <taxon>Neisseriales</taxon>
        <taxon>Chromobacteriaceae</taxon>
        <taxon>Chromobacterium</taxon>
    </lineage>
</organism>
<dbReference type="EMBL" id="JBDOJC010000001">
    <property type="protein sequence ID" value="MEO2219656.1"/>
    <property type="molecule type" value="Genomic_DNA"/>
</dbReference>
<name>A0ABV0FI87_9NEIS</name>
<keyword evidence="1" id="KW-0378">Hydrolase</keyword>
<dbReference type="PANTHER" id="PTHR43798:SF33">
    <property type="entry name" value="HYDROLASE, PUTATIVE (AFU_ORTHOLOGUE AFUA_2G14860)-RELATED"/>
    <property type="match status" value="1"/>
</dbReference>
<dbReference type="PANTHER" id="PTHR43798">
    <property type="entry name" value="MONOACYLGLYCEROL LIPASE"/>
    <property type="match status" value="1"/>
</dbReference>
<reference evidence="1 2" key="1">
    <citation type="submission" date="2024-05" db="EMBL/GenBank/DDBJ databases">
        <authorList>
            <person name="De Oliveira J.P."/>
            <person name="Noriler S.A."/>
            <person name="De Oliveira A.G."/>
            <person name="Sipoli D.S."/>
        </authorList>
    </citation>
    <scope>NUCLEOTIDE SEQUENCE [LARGE SCALE GENOMIC DNA]</scope>
    <source>
        <strain evidence="1 2">LABIM189</strain>
    </source>
</reference>
<sequence length="143" mass="15731">MEQTGVNPMHEIRNADDYRTMMRIGMATPPYIPGFMLSALARAAMQRQAINQKIVEDIARDINQTTNLTKIHAPSLIIWGAEDKVEHVANAEFLHQRLANSKKIVMPGIGHVPMVEAPKPVAAACKDFLASLSSVTDTQLNAI</sequence>
<comment type="caution">
    <text evidence="1">The sequence shown here is derived from an EMBL/GenBank/DDBJ whole genome shotgun (WGS) entry which is preliminary data.</text>
</comment>
<gene>
    <name evidence="1" type="ORF">ABGV49_21595</name>
</gene>
<protein>
    <submittedName>
        <fullName evidence="1">Alpha/beta hydrolase</fullName>
    </submittedName>
</protein>